<name>X1HB87_9ZZZZ</name>
<accession>X1HB87</accession>
<comment type="caution">
    <text evidence="1">The sequence shown here is derived from an EMBL/GenBank/DDBJ whole genome shotgun (WGS) entry which is preliminary data.</text>
</comment>
<gene>
    <name evidence="1" type="ORF">S03H2_31800</name>
</gene>
<dbReference type="AlphaFoldDB" id="X1HB87"/>
<reference evidence="1" key="1">
    <citation type="journal article" date="2014" name="Front. Microbiol.">
        <title>High frequency of phylogenetically diverse reductive dehalogenase-homologous genes in deep subseafloor sedimentary metagenomes.</title>
        <authorList>
            <person name="Kawai M."/>
            <person name="Futagami T."/>
            <person name="Toyoda A."/>
            <person name="Takaki Y."/>
            <person name="Nishi S."/>
            <person name="Hori S."/>
            <person name="Arai W."/>
            <person name="Tsubouchi T."/>
            <person name="Morono Y."/>
            <person name="Uchiyama I."/>
            <person name="Ito T."/>
            <person name="Fujiyama A."/>
            <person name="Inagaki F."/>
            <person name="Takami H."/>
        </authorList>
    </citation>
    <scope>NUCLEOTIDE SEQUENCE</scope>
    <source>
        <strain evidence="1">Expedition CK06-06</strain>
    </source>
</reference>
<sequence length="95" mass="10416">YWDNWTSPDTNNDGIVDNPYTYIGGAAKTDYLPIAEDGAPRIMINSPSEGDGFSAVAPNFSVSITEDYLDTMWYTIDGGSNNYTFIENGMINQSA</sequence>
<protein>
    <submittedName>
        <fullName evidence="1">Uncharacterized protein</fullName>
    </submittedName>
</protein>
<feature type="non-terminal residue" evidence="1">
    <location>
        <position position="1"/>
    </location>
</feature>
<organism evidence="1">
    <name type="scientific">marine sediment metagenome</name>
    <dbReference type="NCBI Taxonomy" id="412755"/>
    <lineage>
        <taxon>unclassified sequences</taxon>
        <taxon>metagenomes</taxon>
        <taxon>ecological metagenomes</taxon>
    </lineage>
</organism>
<dbReference type="EMBL" id="BARU01019304">
    <property type="protein sequence ID" value="GAH51114.1"/>
    <property type="molecule type" value="Genomic_DNA"/>
</dbReference>
<evidence type="ECO:0000313" key="1">
    <source>
        <dbReference type="EMBL" id="GAH51114.1"/>
    </source>
</evidence>
<proteinExistence type="predicted"/>